<name>A0AAD7BND2_9AGAR</name>
<dbReference type="Proteomes" id="UP001221142">
    <property type="component" value="Unassembled WGS sequence"/>
</dbReference>
<sequence>MSSALRCPQCSFDFIQPLECSSRSHLRARLSQLDTLIAALSAERDALRLESDSIVYPILTLPAEIITEIFRHCISPLPKPSPSAAPLLLTQVCRLWRQIAVANPWLWRSLSVDARVPREVLQAWLLRGGNMPLELTLHSKDALAGNALLETSLPHSYRWQDVSFRLPVRSFLLLHLGDAHMPSLRKISVDTNYVAGSINATISDRLVIRNAPLLREVQITTLPRVRWQLPWRQLTTLTLNDINLAECLTLLEECLELQNFGASTTGAADTDQPLLTLPHLQSLAVNLADHSLLDYVTLPQLKRLSVRGSIVAQHATVLASLFHRSQPPLDTFGMTTVKIGTETKRLCLLALPDSVSHLKLTELGRKDESSRFASLNDPDVVLSLKHFTWSGNRPTSLEYQDLLRFLNAHKVGLVVTLTIVNWSGVYMPQPAVIAQIRALAAEGMNIRFTGTGLANETHVIFDSAGACACLLGVSS</sequence>
<evidence type="ECO:0000313" key="2">
    <source>
        <dbReference type="Proteomes" id="UP001221142"/>
    </source>
</evidence>
<protein>
    <recommendedName>
        <fullName evidence="3">F-box domain-containing protein</fullName>
    </recommendedName>
</protein>
<keyword evidence="2" id="KW-1185">Reference proteome</keyword>
<gene>
    <name evidence="1" type="ORF">FB45DRAFT_922822</name>
</gene>
<reference evidence="1" key="1">
    <citation type="submission" date="2023-03" db="EMBL/GenBank/DDBJ databases">
        <title>Massive genome expansion in bonnet fungi (Mycena s.s.) driven by repeated elements and novel gene families across ecological guilds.</title>
        <authorList>
            <consortium name="Lawrence Berkeley National Laboratory"/>
            <person name="Harder C.B."/>
            <person name="Miyauchi S."/>
            <person name="Viragh M."/>
            <person name="Kuo A."/>
            <person name="Thoen E."/>
            <person name="Andreopoulos B."/>
            <person name="Lu D."/>
            <person name="Skrede I."/>
            <person name="Drula E."/>
            <person name="Henrissat B."/>
            <person name="Morin E."/>
            <person name="Kohler A."/>
            <person name="Barry K."/>
            <person name="LaButti K."/>
            <person name="Morin E."/>
            <person name="Salamov A."/>
            <person name="Lipzen A."/>
            <person name="Mereny Z."/>
            <person name="Hegedus B."/>
            <person name="Baldrian P."/>
            <person name="Stursova M."/>
            <person name="Weitz H."/>
            <person name="Taylor A."/>
            <person name="Grigoriev I.V."/>
            <person name="Nagy L.G."/>
            <person name="Martin F."/>
            <person name="Kauserud H."/>
        </authorList>
    </citation>
    <scope>NUCLEOTIDE SEQUENCE</scope>
    <source>
        <strain evidence="1">9284</strain>
    </source>
</reference>
<accession>A0AAD7BND2</accession>
<dbReference type="AlphaFoldDB" id="A0AAD7BND2"/>
<evidence type="ECO:0008006" key="3">
    <source>
        <dbReference type="Google" id="ProtNLM"/>
    </source>
</evidence>
<comment type="caution">
    <text evidence="1">The sequence shown here is derived from an EMBL/GenBank/DDBJ whole genome shotgun (WGS) entry which is preliminary data.</text>
</comment>
<dbReference type="Gene3D" id="1.20.1280.50">
    <property type="match status" value="1"/>
</dbReference>
<dbReference type="EMBL" id="JARKIF010000012">
    <property type="protein sequence ID" value="KAJ7626048.1"/>
    <property type="molecule type" value="Genomic_DNA"/>
</dbReference>
<evidence type="ECO:0000313" key="1">
    <source>
        <dbReference type="EMBL" id="KAJ7626048.1"/>
    </source>
</evidence>
<proteinExistence type="predicted"/>
<organism evidence="1 2">
    <name type="scientific">Roridomyces roridus</name>
    <dbReference type="NCBI Taxonomy" id="1738132"/>
    <lineage>
        <taxon>Eukaryota</taxon>
        <taxon>Fungi</taxon>
        <taxon>Dikarya</taxon>
        <taxon>Basidiomycota</taxon>
        <taxon>Agaricomycotina</taxon>
        <taxon>Agaricomycetes</taxon>
        <taxon>Agaricomycetidae</taxon>
        <taxon>Agaricales</taxon>
        <taxon>Marasmiineae</taxon>
        <taxon>Mycenaceae</taxon>
        <taxon>Roridomyces</taxon>
    </lineage>
</organism>